<proteinExistence type="predicted"/>
<accession>A0AAP0R3N8</accession>
<dbReference type="EMBL" id="JBCGBO010000001">
    <property type="protein sequence ID" value="KAK9230236.1"/>
    <property type="molecule type" value="Genomic_DNA"/>
</dbReference>
<comment type="caution">
    <text evidence="1">The sequence shown here is derived from an EMBL/GenBank/DDBJ whole genome shotgun (WGS) entry which is preliminary data.</text>
</comment>
<reference evidence="1 2" key="1">
    <citation type="submission" date="2024-05" db="EMBL/GenBank/DDBJ databases">
        <title>Haplotype-resolved chromosome-level genome assembly of Huyou (Citrus changshanensis).</title>
        <authorList>
            <person name="Miao C."/>
            <person name="Chen W."/>
            <person name="Wu Y."/>
            <person name="Wang L."/>
            <person name="Zhao S."/>
            <person name="Grierson D."/>
            <person name="Xu C."/>
            <person name="Chen K."/>
        </authorList>
    </citation>
    <scope>NUCLEOTIDE SEQUENCE [LARGE SCALE GENOMIC DNA]</scope>
    <source>
        <strain evidence="1">01-14</strain>
        <tissue evidence="1">Leaf</tissue>
    </source>
</reference>
<evidence type="ECO:0000313" key="2">
    <source>
        <dbReference type="Proteomes" id="UP001428341"/>
    </source>
</evidence>
<keyword evidence="2" id="KW-1185">Reference proteome</keyword>
<name>A0AAP0R3N8_9ROSI</name>
<dbReference type="AlphaFoldDB" id="A0AAP0R3N8"/>
<organism evidence="1 2">
    <name type="scientific">Citrus x changshan-huyou</name>
    <dbReference type="NCBI Taxonomy" id="2935761"/>
    <lineage>
        <taxon>Eukaryota</taxon>
        <taxon>Viridiplantae</taxon>
        <taxon>Streptophyta</taxon>
        <taxon>Embryophyta</taxon>
        <taxon>Tracheophyta</taxon>
        <taxon>Spermatophyta</taxon>
        <taxon>Magnoliopsida</taxon>
        <taxon>eudicotyledons</taxon>
        <taxon>Gunneridae</taxon>
        <taxon>Pentapetalae</taxon>
        <taxon>rosids</taxon>
        <taxon>malvids</taxon>
        <taxon>Sapindales</taxon>
        <taxon>Rutaceae</taxon>
        <taxon>Aurantioideae</taxon>
        <taxon>Citrus</taxon>
    </lineage>
</organism>
<sequence length="141" mass="15143">MERVKIPIWITRGSNGHPDEGWDPKAIPKIKGISFVNVFISQSSSPSSSQSSSHSSPAATSNLISLIPSDYHLNLHLLHPQRPSSSIHHQLNHLNSSSIIIKNPAPPSSNSVSSLSKEQALLLVANPFSPAIIFFTGPSPP</sequence>
<evidence type="ECO:0000313" key="1">
    <source>
        <dbReference type="EMBL" id="KAK9230236.1"/>
    </source>
</evidence>
<protein>
    <submittedName>
        <fullName evidence="1">Uncharacterized protein</fullName>
    </submittedName>
</protein>
<gene>
    <name evidence="1" type="ORF">WN944_023203</name>
</gene>
<dbReference type="Proteomes" id="UP001428341">
    <property type="component" value="Unassembled WGS sequence"/>
</dbReference>